<protein>
    <recommendedName>
        <fullName evidence="11">Vacuolar protein sorting-associated protein 11 homolog</fullName>
    </recommendedName>
</protein>
<dbReference type="PROSITE" id="PS50236">
    <property type="entry name" value="CHCR"/>
    <property type="match status" value="1"/>
</dbReference>
<evidence type="ECO:0000313" key="16">
    <source>
        <dbReference type="EMBL" id="KAK6627849.1"/>
    </source>
</evidence>
<feature type="repeat" description="CHCR" evidence="13">
    <location>
        <begin position="403"/>
        <end position="551"/>
    </location>
</feature>
<evidence type="ECO:0000256" key="9">
    <source>
        <dbReference type="ARBA" id="ARBA00023136"/>
    </source>
</evidence>
<keyword evidence="8" id="KW-0653">Protein transport</keyword>
<dbReference type="Pfam" id="PF23356">
    <property type="entry name" value="TPR_PEP5_VPS11"/>
    <property type="match status" value="1"/>
</dbReference>
<dbReference type="CDD" id="cd16688">
    <property type="entry name" value="RING-H2_Vps11"/>
    <property type="match status" value="1"/>
</dbReference>
<dbReference type="InterPro" id="IPR057308">
    <property type="entry name" value="CHCR_PEP5_VPS11"/>
</dbReference>
<dbReference type="EMBL" id="JAWJWF010000045">
    <property type="protein sequence ID" value="KAK6627849.1"/>
    <property type="molecule type" value="Genomic_DNA"/>
</dbReference>
<reference evidence="16 17" key="1">
    <citation type="submission" date="2023-09" db="EMBL/GenBank/DDBJ databases">
        <title>Genomes of two closely related lineages of the louse Polyplax serrata with different host specificities.</title>
        <authorList>
            <person name="Martinu J."/>
            <person name="Tarabai H."/>
            <person name="Stefka J."/>
            <person name="Hypsa V."/>
        </authorList>
    </citation>
    <scope>NUCLEOTIDE SEQUENCE [LARGE SCALE GENOMIC DNA]</scope>
    <source>
        <strain evidence="16">98ZLc_SE</strain>
    </source>
</reference>
<dbReference type="PANTHER" id="PTHR23323:SF24">
    <property type="entry name" value="VACUOLAR PROTEIN SORTING-ASSOCIATED PROTEIN 11 HOMOLOG"/>
    <property type="match status" value="1"/>
</dbReference>
<dbReference type="SUPFAM" id="SSF50978">
    <property type="entry name" value="WD40 repeat-like"/>
    <property type="match status" value="1"/>
</dbReference>
<evidence type="ECO:0000256" key="13">
    <source>
        <dbReference type="PROSITE-ProRule" id="PRU01006"/>
    </source>
</evidence>
<dbReference type="Pfam" id="PF23341">
    <property type="entry name" value="PEP5_VPS11_N"/>
    <property type="match status" value="1"/>
</dbReference>
<evidence type="ECO:0000256" key="1">
    <source>
        <dbReference type="ARBA" id="ARBA00004371"/>
    </source>
</evidence>
<dbReference type="InterPro" id="IPR013083">
    <property type="entry name" value="Znf_RING/FYVE/PHD"/>
</dbReference>
<dbReference type="Gene3D" id="3.30.40.10">
    <property type="entry name" value="Zinc/RING finger domain, C3HC4 (zinc finger)"/>
    <property type="match status" value="1"/>
</dbReference>
<evidence type="ECO:0000256" key="10">
    <source>
        <dbReference type="ARBA" id="ARBA00023228"/>
    </source>
</evidence>
<name>A0ABR1AV83_POLSC</name>
<keyword evidence="4" id="KW-0813">Transport</keyword>
<keyword evidence="10" id="KW-0458">Lysosome</keyword>
<keyword evidence="6 12" id="KW-0863">Zinc-finger</keyword>
<evidence type="ECO:0000256" key="6">
    <source>
        <dbReference type="ARBA" id="ARBA00022771"/>
    </source>
</evidence>
<dbReference type="Gene3D" id="2.130.10.10">
    <property type="entry name" value="YVTN repeat-like/Quinoprotein amine dehydrogenase"/>
    <property type="match status" value="1"/>
</dbReference>
<evidence type="ECO:0000313" key="17">
    <source>
        <dbReference type="Proteomes" id="UP001359485"/>
    </source>
</evidence>
<dbReference type="InterPro" id="IPR036322">
    <property type="entry name" value="WD40_repeat_dom_sf"/>
</dbReference>
<evidence type="ECO:0000256" key="12">
    <source>
        <dbReference type="PROSITE-ProRule" id="PRU00175"/>
    </source>
</evidence>
<keyword evidence="5" id="KW-0479">Metal-binding</keyword>
<feature type="domain" description="RING-type" evidence="15">
    <location>
        <begin position="810"/>
        <end position="849"/>
    </location>
</feature>
<gene>
    <name evidence="16" type="ORF">RUM44_010328</name>
</gene>
<comment type="subcellular location">
    <subcellularLocation>
        <location evidence="2">Late endosome membrane</location>
        <topology evidence="2">Peripheral membrane protein</topology>
        <orientation evidence="2">Cytoplasmic side</orientation>
    </subcellularLocation>
    <subcellularLocation>
        <location evidence="1">Lysosome</location>
    </subcellularLocation>
</comment>
<dbReference type="InterPro" id="IPR016528">
    <property type="entry name" value="VPS11"/>
</dbReference>
<comment type="caution">
    <text evidence="16">The sequence shown here is derived from an EMBL/GenBank/DDBJ whole genome shotgun (WGS) entry which is preliminary data.</text>
</comment>
<dbReference type="InterPro" id="IPR057307">
    <property type="entry name" value="PEP5_VPS11_N"/>
</dbReference>
<sequence length="1022" mass="116618">MAIHELRRFTFFDLNTDCDNGSVKELLKDSKLKLVTSGHGNFIFCDNEGNSHILNRNFKGTLFRTYAVTTTLAEFVKYSPLLVTIGEDEVGVNPILKVWNTEKLDKSGNPTCLRVTRLSSILSKLSGGQKAVQPSCLCIHEGSNLLAVGFYDGSILLFRGDITRDRSSKPKLLRDTGSSLTGLAFRTFSKYTFLFVSTEEQVLFYDVSVKDKELKVELDNIGCHLNCSLMAESSQGANFVVARNDAVYCYTTDGKGPCYAVEGVKVLIQWSKMYLVIISKEETSSNAFLTASRDSSASENHEVTILDMQNKLIVFSTVMKPVLAVIVEWGSFFIITKDNKVHHLVEKNVQSKLALLFKKNRYDVAIRMAKSQHYDEEGLVDIFRQYGDHLYAKGDRFGAIEQYIKTIGKLEPSYIIRRFMESAHMEQLMEYLEALHKAGLADEDHTTLLLNCYIKLGRTTDLKNFIMIKDRELDFDIDIALKVVRGVNPEDALQLAKTHGKYEWVLRIMLEDQKKFGEAIHYIKTLDTSEVTKCFMEFGDTLITNVPKETTEFLKLFCTEAKYKVKNSDPFEDGYSAPKPEDYLHLFLNKSEFLVDFLEHLIHTQSGWSKQIYNALVEHHLVVWSKASDENRSLAEQRLMKLLQNPDAMYDKDQTFILCRMYNFSPGIILLYEENKMYHQVLQYHLFQGDHKAVLATCKRYGHQDPSLWIQALWSVARQTDAPSQLLSDILAFIEKEKLLSPLLTVEALGDAPATLGQVRKYLMTVLEAEDELLAKESELIDKYTAETQKVKVHIKDLQTNTTIFQGSRCSICTHQLELPSIHFLCQHSYHQHCFQSYSENENECIVCKRNNKQLLDMIKYQEQNHELHESFHSQLEKADDGFSVVADYFGRGVFNTLTILPPEGSTSVPSIAKGKPDYVKGTEAVFAGHDVSRGLQIKSYDNTRHDFMERIESNMTKIEPKPQIRAVSEVSSVTPACSNPFDDEYDETKNPFAEDLDSTNPFTSNEEFDYDEHKNPFARSK</sequence>
<evidence type="ECO:0000256" key="2">
    <source>
        <dbReference type="ARBA" id="ARBA00004492"/>
    </source>
</evidence>
<dbReference type="Proteomes" id="UP001359485">
    <property type="component" value="Unassembled WGS sequence"/>
</dbReference>
<dbReference type="SUPFAM" id="SSF57850">
    <property type="entry name" value="RING/U-box"/>
    <property type="match status" value="1"/>
</dbReference>
<evidence type="ECO:0000256" key="4">
    <source>
        <dbReference type="ARBA" id="ARBA00022448"/>
    </source>
</evidence>
<dbReference type="PANTHER" id="PTHR23323">
    <property type="entry name" value="VACUOLAR PROTEIN SORTING-ASSOCIATED PROTEIN"/>
    <property type="match status" value="1"/>
</dbReference>
<evidence type="ECO:0000256" key="5">
    <source>
        <dbReference type="ARBA" id="ARBA00022723"/>
    </source>
</evidence>
<proteinExistence type="inferred from homology"/>
<dbReference type="InterPro" id="IPR015943">
    <property type="entry name" value="WD40/YVTN_repeat-like_dom_sf"/>
</dbReference>
<dbReference type="InterPro" id="IPR000547">
    <property type="entry name" value="Clathrin_H-chain/VPS_repeat"/>
</dbReference>
<organism evidence="16 17">
    <name type="scientific">Polyplax serrata</name>
    <name type="common">Common mouse louse</name>
    <dbReference type="NCBI Taxonomy" id="468196"/>
    <lineage>
        <taxon>Eukaryota</taxon>
        <taxon>Metazoa</taxon>
        <taxon>Ecdysozoa</taxon>
        <taxon>Arthropoda</taxon>
        <taxon>Hexapoda</taxon>
        <taxon>Insecta</taxon>
        <taxon>Pterygota</taxon>
        <taxon>Neoptera</taxon>
        <taxon>Paraneoptera</taxon>
        <taxon>Psocodea</taxon>
        <taxon>Troctomorpha</taxon>
        <taxon>Phthiraptera</taxon>
        <taxon>Anoplura</taxon>
        <taxon>Polyplacidae</taxon>
        <taxon>Polyplax</taxon>
    </lineage>
</organism>
<keyword evidence="17" id="KW-1185">Reference proteome</keyword>
<evidence type="ECO:0000256" key="3">
    <source>
        <dbReference type="ARBA" id="ARBA00007070"/>
    </source>
</evidence>
<keyword evidence="9 11" id="KW-0472">Membrane</keyword>
<accession>A0ABR1AV83</accession>
<evidence type="ECO:0000256" key="8">
    <source>
        <dbReference type="ARBA" id="ARBA00022927"/>
    </source>
</evidence>
<evidence type="ECO:0000259" key="15">
    <source>
        <dbReference type="PROSITE" id="PS50089"/>
    </source>
</evidence>
<dbReference type="PROSITE" id="PS50089">
    <property type="entry name" value="ZF_RING_2"/>
    <property type="match status" value="1"/>
</dbReference>
<dbReference type="InterPro" id="IPR024763">
    <property type="entry name" value="VPS11_C"/>
</dbReference>
<dbReference type="PIRSF" id="PIRSF007860">
    <property type="entry name" value="VPS11"/>
    <property type="match status" value="1"/>
</dbReference>
<evidence type="ECO:0000256" key="14">
    <source>
        <dbReference type="SAM" id="MobiDB-lite"/>
    </source>
</evidence>
<dbReference type="InterPro" id="IPR001841">
    <property type="entry name" value="Znf_RING"/>
</dbReference>
<evidence type="ECO:0000256" key="11">
    <source>
        <dbReference type="PIRNR" id="PIRNR007860"/>
    </source>
</evidence>
<comment type="similarity">
    <text evidence="3 11">Belongs to the VPS11 family.</text>
</comment>
<keyword evidence="7" id="KW-0862">Zinc</keyword>
<feature type="region of interest" description="Disordered" evidence="14">
    <location>
        <begin position="977"/>
        <end position="1022"/>
    </location>
</feature>
<dbReference type="Pfam" id="PF12451">
    <property type="entry name" value="VPS11_C"/>
    <property type="match status" value="1"/>
</dbReference>
<evidence type="ECO:0000256" key="7">
    <source>
        <dbReference type="ARBA" id="ARBA00022833"/>
    </source>
</evidence>